<evidence type="ECO:0000313" key="1">
    <source>
        <dbReference type="EMBL" id="JAQ13806.1"/>
    </source>
</evidence>
<accession>A0A146M4W8</accession>
<dbReference type="AlphaFoldDB" id="A0A146M4W8"/>
<reference evidence="1" key="1">
    <citation type="journal article" date="2016" name="Gigascience">
        <title>De novo construction of an expanded transcriptome assembly for the western tarnished plant bug, Lygus hesperus.</title>
        <authorList>
            <person name="Tassone E.E."/>
            <person name="Geib S.M."/>
            <person name="Hall B."/>
            <person name="Fabrick J.A."/>
            <person name="Brent C.S."/>
            <person name="Hull J.J."/>
        </authorList>
    </citation>
    <scope>NUCLEOTIDE SEQUENCE</scope>
</reference>
<gene>
    <name evidence="1" type="ORF">g.17377</name>
</gene>
<organism evidence="1">
    <name type="scientific">Lygus hesperus</name>
    <name type="common">Western plant bug</name>
    <dbReference type="NCBI Taxonomy" id="30085"/>
    <lineage>
        <taxon>Eukaryota</taxon>
        <taxon>Metazoa</taxon>
        <taxon>Ecdysozoa</taxon>
        <taxon>Arthropoda</taxon>
        <taxon>Hexapoda</taxon>
        <taxon>Insecta</taxon>
        <taxon>Pterygota</taxon>
        <taxon>Neoptera</taxon>
        <taxon>Paraneoptera</taxon>
        <taxon>Hemiptera</taxon>
        <taxon>Heteroptera</taxon>
        <taxon>Panheteroptera</taxon>
        <taxon>Cimicomorpha</taxon>
        <taxon>Miridae</taxon>
        <taxon>Mirini</taxon>
        <taxon>Lygus</taxon>
    </lineage>
</organism>
<protein>
    <submittedName>
        <fullName evidence="1">Uncharacterized protein</fullName>
    </submittedName>
</protein>
<name>A0A146M4W8_LYGHE</name>
<dbReference type="EMBL" id="GDHC01004823">
    <property type="protein sequence ID" value="JAQ13806.1"/>
    <property type="molecule type" value="Transcribed_RNA"/>
</dbReference>
<proteinExistence type="predicted"/>
<sequence>MLMEISTVAALHHSPTTVQTTDTIIVNTTVITTTPAVTLIAAAATVPCTATVTTIVRCIRKLEIKLVNEWAKGKAWMRLLISQCWMELTQVKKILILHPSQQVANI</sequence>